<evidence type="ECO:0000256" key="5">
    <source>
        <dbReference type="ARBA" id="ARBA00023237"/>
    </source>
</evidence>
<dbReference type="InterPro" id="IPR010827">
    <property type="entry name" value="BamA/TamA_POTRA"/>
</dbReference>
<evidence type="ECO:0000313" key="8">
    <source>
        <dbReference type="EMBL" id="MBD2606240.1"/>
    </source>
</evidence>
<proteinExistence type="predicted"/>
<dbReference type="Proteomes" id="UP000660380">
    <property type="component" value="Unassembled WGS sequence"/>
</dbReference>
<protein>
    <submittedName>
        <fullName evidence="8">BamA/TamA family outer membrane protein</fullName>
    </submittedName>
</protein>
<reference evidence="8 9" key="1">
    <citation type="journal article" date="2020" name="ISME J.">
        <title>Comparative genomics reveals insights into cyanobacterial evolution and habitat adaptation.</title>
        <authorList>
            <person name="Chen M.Y."/>
            <person name="Teng W.K."/>
            <person name="Zhao L."/>
            <person name="Hu C.X."/>
            <person name="Zhou Y.K."/>
            <person name="Han B.P."/>
            <person name="Song L.R."/>
            <person name="Shu W.S."/>
        </authorList>
    </citation>
    <scope>NUCLEOTIDE SEQUENCE [LARGE SCALE GENOMIC DNA]</scope>
    <source>
        <strain evidence="8 9">FACHB-248</strain>
    </source>
</reference>
<dbReference type="RefSeq" id="WP_029637845.1">
    <property type="nucleotide sequence ID" value="NZ_JACJTA010000036.1"/>
</dbReference>
<evidence type="ECO:0000256" key="2">
    <source>
        <dbReference type="ARBA" id="ARBA00022692"/>
    </source>
</evidence>
<keyword evidence="2" id="KW-0812">Transmembrane</keyword>
<keyword evidence="4" id="KW-0472">Membrane</keyword>
<dbReference type="PANTHER" id="PTHR12815">
    <property type="entry name" value="SORTING AND ASSEMBLY MACHINERY SAMM50 PROTEIN FAMILY MEMBER"/>
    <property type="match status" value="1"/>
</dbReference>
<keyword evidence="9" id="KW-1185">Reference proteome</keyword>
<comment type="subcellular location">
    <subcellularLocation>
        <location evidence="1">Membrane</location>
    </subcellularLocation>
</comment>
<evidence type="ECO:0000259" key="6">
    <source>
        <dbReference type="Pfam" id="PF01103"/>
    </source>
</evidence>
<evidence type="ECO:0000313" key="9">
    <source>
        <dbReference type="Proteomes" id="UP000660380"/>
    </source>
</evidence>
<accession>A0ABR8GS09</accession>
<dbReference type="InterPro" id="IPR000184">
    <property type="entry name" value="Bac_surfAg_D15"/>
</dbReference>
<dbReference type="InterPro" id="IPR039910">
    <property type="entry name" value="D15-like"/>
</dbReference>
<evidence type="ECO:0000256" key="4">
    <source>
        <dbReference type="ARBA" id="ARBA00023136"/>
    </source>
</evidence>
<comment type="caution">
    <text evidence="8">The sequence shown here is derived from an EMBL/GenBank/DDBJ whole genome shotgun (WGS) entry which is preliminary data.</text>
</comment>
<dbReference type="PANTHER" id="PTHR12815:SF47">
    <property type="entry name" value="TRANSLOCATION AND ASSEMBLY MODULE SUBUNIT TAMA"/>
    <property type="match status" value="1"/>
</dbReference>
<dbReference type="EMBL" id="JACJTA010000036">
    <property type="protein sequence ID" value="MBD2606240.1"/>
    <property type="molecule type" value="Genomic_DNA"/>
</dbReference>
<keyword evidence="5" id="KW-0998">Cell outer membrane</keyword>
<evidence type="ECO:0000259" key="7">
    <source>
        <dbReference type="Pfam" id="PF07244"/>
    </source>
</evidence>
<dbReference type="Gene3D" id="3.10.20.310">
    <property type="entry name" value="membrane protein fhac"/>
    <property type="match status" value="1"/>
</dbReference>
<sequence length="494" mass="54434">MRIQIVILIVGMLLSLSYKVRAESEPTNGTNLPSIGETDIENISQPLPTSLPGVEQSEVKEKIVKDIQIRFLNNKDNWVDEKGRLIEGRTQKNFIIDNLRLKPGQIFRNDLFQKDVERLRRLNSFDKVNFVLEEDDDTSLTIVYYIKENKFPSWNFGGGDNGDVGLYGQVGYRDANISGLNEQVDSSIQVSGKDVQFDTSFISPYRRGEPNRLGYSFRAFRERDLSRTFNDEIKLSNGSTAREGRFGGSVAVLKSFDDWDAALGLNYTRISLRDRDYNVAQVDRLGNPLSVSGTGIDDLVTVSFTVSKDERDRRNYPTKGSLLTLRTDQAIPIGLGKIASNRLQGNYILYVPVAFIGSNGSTENTEMIALNLQAGTNIGEFPPANAFNLGGQNSVRGYGGGRVASARSYGLASVEYRFPILRTVGGVLFADFASDFGSSQTVLGEPGIVRGKPGSGFGYGLGLRVKSPFGLIRGDLGISDQGEVNFEVTTGQRF</sequence>
<dbReference type="Gene3D" id="2.40.160.50">
    <property type="entry name" value="membrane protein fhac: a member of the omp85/tpsb transporter family"/>
    <property type="match status" value="1"/>
</dbReference>
<organism evidence="8 9">
    <name type="scientific">Scytonema hofmannii FACHB-248</name>
    <dbReference type="NCBI Taxonomy" id="1842502"/>
    <lineage>
        <taxon>Bacteria</taxon>
        <taxon>Bacillati</taxon>
        <taxon>Cyanobacteriota</taxon>
        <taxon>Cyanophyceae</taxon>
        <taxon>Nostocales</taxon>
        <taxon>Scytonemataceae</taxon>
        <taxon>Scytonema</taxon>
    </lineage>
</organism>
<name>A0ABR8GS09_9CYAN</name>
<feature type="domain" description="POTRA" evidence="7">
    <location>
        <begin position="89"/>
        <end position="148"/>
    </location>
</feature>
<feature type="domain" description="Bacterial surface antigen (D15)" evidence="6">
    <location>
        <begin position="176"/>
        <end position="494"/>
    </location>
</feature>
<keyword evidence="3" id="KW-0732">Signal</keyword>
<evidence type="ECO:0000256" key="1">
    <source>
        <dbReference type="ARBA" id="ARBA00004370"/>
    </source>
</evidence>
<gene>
    <name evidence="8" type="ORF">H6G81_17315</name>
</gene>
<dbReference type="Pfam" id="PF01103">
    <property type="entry name" value="Omp85"/>
    <property type="match status" value="1"/>
</dbReference>
<dbReference type="Pfam" id="PF07244">
    <property type="entry name" value="POTRA"/>
    <property type="match status" value="1"/>
</dbReference>
<evidence type="ECO:0000256" key="3">
    <source>
        <dbReference type="ARBA" id="ARBA00022729"/>
    </source>
</evidence>